<dbReference type="GO" id="GO:0003700">
    <property type="term" value="F:DNA-binding transcription factor activity"/>
    <property type="evidence" value="ECO:0007669"/>
    <property type="project" value="InterPro"/>
</dbReference>
<dbReference type="SUPFAM" id="SSF46689">
    <property type="entry name" value="Homeodomain-like"/>
    <property type="match status" value="1"/>
</dbReference>
<dbReference type="InterPro" id="IPR009057">
    <property type="entry name" value="Homeodomain-like_sf"/>
</dbReference>
<dbReference type="InterPro" id="IPR018060">
    <property type="entry name" value="HTH_AraC"/>
</dbReference>
<dbReference type="SMART" id="SM00342">
    <property type="entry name" value="HTH_ARAC"/>
    <property type="match status" value="1"/>
</dbReference>
<keyword evidence="7" id="KW-1185">Reference proteome</keyword>
<dbReference type="RefSeq" id="WP_113033118.1">
    <property type="nucleotide sequence ID" value="NZ_QMFB01000014.1"/>
</dbReference>
<keyword evidence="4" id="KW-1133">Transmembrane helix</keyword>
<dbReference type="Gene3D" id="3.30.450.20">
    <property type="entry name" value="PAS domain"/>
    <property type="match status" value="1"/>
</dbReference>
<dbReference type="Gene3D" id="1.10.10.60">
    <property type="entry name" value="Homeodomain-like"/>
    <property type="match status" value="2"/>
</dbReference>
<comment type="caution">
    <text evidence="6">The sequence shown here is derived from an EMBL/GenBank/DDBJ whole genome shotgun (WGS) entry which is preliminary data.</text>
</comment>
<keyword evidence="3" id="KW-0804">Transcription</keyword>
<evidence type="ECO:0000256" key="2">
    <source>
        <dbReference type="ARBA" id="ARBA00023125"/>
    </source>
</evidence>
<dbReference type="Pfam" id="PF17853">
    <property type="entry name" value="GGDEF_2"/>
    <property type="match status" value="1"/>
</dbReference>
<dbReference type="GO" id="GO:0043565">
    <property type="term" value="F:sequence-specific DNA binding"/>
    <property type="evidence" value="ECO:0007669"/>
    <property type="project" value="InterPro"/>
</dbReference>
<dbReference type="EMBL" id="QMFB01000014">
    <property type="protein sequence ID" value="RAV18911.1"/>
    <property type="molecule type" value="Genomic_DNA"/>
</dbReference>
<reference evidence="6 7" key="1">
    <citation type="journal article" date="2009" name="Int. J. Syst. Evol. Microbiol.">
        <title>Paenibacillus contaminans sp. nov., isolated from a contaminated laboratory plate.</title>
        <authorList>
            <person name="Chou J.H."/>
            <person name="Lee J.H."/>
            <person name="Lin M.C."/>
            <person name="Chang P.S."/>
            <person name="Arun A.B."/>
            <person name="Young C.C."/>
            <person name="Chen W.M."/>
        </authorList>
    </citation>
    <scope>NUCLEOTIDE SEQUENCE [LARGE SCALE GENOMIC DNA]</scope>
    <source>
        <strain evidence="6 7">CKOBP-6</strain>
    </source>
</reference>
<name>A0A329MG38_9BACL</name>
<keyword evidence="1" id="KW-0805">Transcription regulation</keyword>
<protein>
    <recommendedName>
        <fullName evidence="5">HTH araC/xylS-type domain-containing protein</fullName>
    </recommendedName>
</protein>
<feature type="transmembrane region" description="Helical" evidence="4">
    <location>
        <begin position="297"/>
        <end position="315"/>
    </location>
</feature>
<sequence length="754" mass="87043">MLGIKLNYKLFYQYMISYIVVLLLPIIIIGLTVYSYFIQLLRDEVIRGNLNLLAQVKDTIDVKMNEFGNIAYHIASNPNLTPYAATKNAYSEMNAILELRNYSSANHLIHDMLLYYRGGEKLYSPYSAYDALTYTDKIFRYEAWKAEDFYKTIETIDKPLLRSAETVAMNSPERFITYLLPIPYRDVKPYGTAVFLIKEDAFRDMIKKSFGDYGGNTIILNGEGKLITSLSNIEESQLNELLLAMPMERQNGSQTVRLSRNDYIVSYIKSESLGWSYVSLVDKNKVMNSIQLAKQRTLFGLLFVLIVGSIVIYYVTSLNYKPIKRLKTLADRTLKQPQRNGNELESIQSAFRYISDNNDELIRKISSSKPALKNYLLLNLLKGDFQDVEEFNRRGEAADFRLTKRQLWVAIVYFSKKEQESGMHGDLIIKEVEGLLPEQIEGYGKENVEEGTLTFIFGTDEDSEQVIKTYLLRVQEHMLSEHGLQATVGVGNPYRNVGEIGKSYIEACSAIDYRLIKGHGQIIFFSEITLRSGTRDSWYPKSEWERLKLYIVRGNTEEVEFYLNQLIATMKGEQIPLYMAKCMCYDLINVIFAIMYELNLDLKNQQKSYPDVMTLTEFETVDELAELVRTISIDICGMIRDRKESGNVQLQDRMIAYIHEFYGSYHFSVQMMADDFQMSASYLSRYFKDQAGQTLTQYVNSVRMDKAKRLLREGNENLNEIVTQIGYGSVPGFIRKFKETEGLTPGEYRSLHRQ</sequence>
<dbReference type="PROSITE" id="PS01124">
    <property type="entry name" value="HTH_ARAC_FAMILY_2"/>
    <property type="match status" value="1"/>
</dbReference>
<accession>A0A329MG38</accession>
<feature type="transmembrane region" description="Helical" evidence="4">
    <location>
        <begin position="12"/>
        <end position="37"/>
    </location>
</feature>
<dbReference type="InterPro" id="IPR041522">
    <property type="entry name" value="CdaR_GGDEF"/>
</dbReference>
<keyword evidence="4" id="KW-0812">Transmembrane</keyword>
<dbReference type="Pfam" id="PF12833">
    <property type="entry name" value="HTH_18"/>
    <property type="match status" value="1"/>
</dbReference>
<evidence type="ECO:0000259" key="5">
    <source>
        <dbReference type="PROSITE" id="PS01124"/>
    </source>
</evidence>
<evidence type="ECO:0000256" key="3">
    <source>
        <dbReference type="ARBA" id="ARBA00023163"/>
    </source>
</evidence>
<evidence type="ECO:0000313" key="7">
    <source>
        <dbReference type="Proteomes" id="UP000250369"/>
    </source>
</evidence>
<gene>
    <name evidence="6" type="ORF">DQG23_22405</name>
</gene>
<feature type="domain" description="HTH araC/xylS-type" evidence="5">
    <location>
        <begin position="652"/>
        <end position="751"/>
    </location>
</feature>
<keyword evidence="4" id="KW-0472">Membrane</keyword>
<dbReference type="PANTHER" id="PTHR43280:SF28">
    <property type="entry name" value="HTH-TYPE TRANSCRIPTIONAL ACTIVATOR RHAS"/>
    <property type="match status" value="1"/>
</dbReference>
<dbReference type="AlphaFoldDB" id="A0A329MG38"/>
<organism evidence="6 7">
    <name type="scientific">Paenibacillus contaminans</name>
    <dbReference type="NCBI Taxonomy" id="450362"/>
    <lineage>
        <taxon>Bacteria</taxon>
        <taxon>Bacillati</taxon>
        <taxon>Bacillota</taxon>
        <taxon>Bacilli</taxon>
        <taxon>Bacillales</taxon>
        <taxon>Paenibacillaceae</taxon>
        <taxon>Paenibacillus</taxon>
    </lineage>
</organism>
<evidence type="ECO:0000256" key="1">
    <source>
        <dbReference type="ARBA" id="ARBA00023015"/>
    </source>
</evidence>
<keyword evidence="2" id="KW-0238">DNA-binding</keyword>
<evidence type="ECO:0000313" key="6">
    <source>
        <dbReference type="EMBL" id="RAV18911.1"/>
    </source>
</evidence>
<proteinExistence type="predicted"/>
<dbReference type="OrthoDB" id="2647120at2"/>
<dbReference type="Proteomes" id="UP000250369">
    <property type="component" value="Unassembled WGS sequence"/>
</dbReference>
<evidence type="ECO:0000256" key="4">
    <source>
        <dbReference type="SAM" id="Phobius"/>
    </source>
</evidence>
<dbReference type="PANTHER" id="PTHR43280">
    <property type="entry name" value="ARAC-FAMILY TRANSCRIPTIONAL REGULATOR"/>
    <property type="match status" value="1"/>
</dbReference>